<proteinExistence type="inferred from homology"/>
<keyword evidence="5 7" id="KW-1133">Transmembrane helix</keyword>
<dbReference type="EMBL" id="CP019609">
    <property type="protein sequence ID" value="AQP54124.1"/>
    <property type="molecule type" value="Genomic_DNA"/>
</dbReference>
<accession>A0A1Q2D6X3</accession>
<dbReference type="PROSITE" id="PS50928">
    <property type="entry name" value="ABC_TM1"/>
    <property type="match status" value="1"/>
</dbReference>
<sequence length="271" mass="29605">MNQRSLQEELANEPSRKLYYTMIFILLVGLTWWSSTAINMQPVSKEGMTIAKNIFGGIFHPDTEFLLGLTKKGVPFLLLETIAIAVLGTIIGAILAIPLSFLSATNIVPRGVTVVFRFIIMAIRTVPPFVYGLMFIRVTGPGASAGVLTLALISIGMVSKMFTETIEDLDQGILESMEAAGSTLFQKIRFGIIPQLNADFFSILLYRFDMNLRDATILGLVGAGGIGAPLIFAMNAYRWSQAGAILIGLFVLIVIVEQISSRIRRKLLKGS</sequence>
<gene>
    <name evidence="8" type="ORF">BW732_07770</name>
</gene>
<dbReference type="Pfam" id="PF00528">
    <property type="entry name" value="BPD_transp_1"/>
    <property type="match status" value="1"/>
</dbReference>
<evidence type="ECO:0000256" key="1">
    <source>
        <dbReference type="ARBA" id="ARBA00004141"/>
    </source>
</evidence>
<dbReference type="GO" id="GO:0005886">
    <property type="term" value="C:plasma membrane"/>
    <property type="evidence" value="ECO:0007669"/>
    <property type="project" value="UniProtKB-SubCell"/>
</dbReference>
<evidence type="ECO:0000256" key="2">
    <source>
        <dbReference type="ARBA" id="ARBA00004196"/>
    </source>
</evidence>
<feature type="transmembrane region" description="Helical" evidence="7">
    <location>
        <begin position="239"/>
        <end position="256"/>
    </location>
</feature>
<dbReference type="InterPro" id="IPR035906">
    <property type="entry name" value="MetI-like_sf"/>
</dbReference>
<evidence type="ECO:0000256" key="3">
    <source>
        <dbReference type="ARBA" id="ARBA00022448"/>
    </source>
</evidence>
<organism evidence="8 9">
    <name type="scientific">Vagococcus penaei</name>
    <dbReference type="NCBI Taxonomy" id="633807"/>
    <lineage>
        <taxon>Bacteria</taxon>
        <taxon>Bacillati</taxon>
        <taxon>Bacillota</taxon>
        <taxon>Bacilli</taxon>
        <taxon>Lactobacillales</taxon>
        <taxon>Enterococcaceae</taxon>
        <taxon>Vagococcus</taxon>
    </lineage>
</organism>
<comment type="similarity">
    <text evidence="7">Belongs to the binding-protein-dependent transport system permease family.</text>
</comment>
<feature type="transmembrane region" description="Helical" evidence="7">
    <location>
        <begin position="18"/>
        <end position="35"/>
    </location>
</feature>
<reference evidence="8 9" key="1">
    <citation type="journal article" date="2010" name="Int. J. Syst. Evol. Microbiol.">
        <title>Vagococcus penaei sp. nov., isolated from spoilage microbiota of cooked shrimp (Penaeus vannamei).</title>
        <authorList>
            <person name="Jaffres E."/>
            <person name="Prevost H."/>
            <person name="Rossero A."/>
            <person name="Joffraud J.J."/>
            <person name="Dousset X."/>
        </authorList>
    </citation>
    <scope>NUCLEOTIDE SEQUENCE [LARGE SCALE GENOMIC DNA]</scope>
    <source>
        <strain evidence="8 9">CD276</strain>
    </source>
</reference>
<dbReference type="RefSeq" id="WP_077276198.1">
    <property type="nucleotide sequence ID" value="NZ_CP019609.1"/>
</dbReference>
<dbReference type="STRING" id="633807.BW732_07770"/>
<dbReference type="SUPFAM" id="SSF161098">
    <property type="entry name" value="MetI-like"/>
    <property type="match status" value="1"/>
</dbReference>
<evidence type="ECO:0000256" key="4">
    <source>
        <dbReference type="ARBA" id="ARBA00022692"/>
    </source>
</evidence>
<comment type="subcellular location">
    <subcellularLocation>
        <location evidence="2">Cell envelope</location>
    </subcellularLocation>
    <subcellularLocation>
        <location evidence="7">Cell membrane</location>
        <topology evidence="7">Multi-pass membrane protein</topology>
    </subcellularLocation>
    <subcellularLocation>
        <location evidence="1">Membrane</location>
        <topology evidence="1">Multi-pass membrane protein</topology>
    </subcellularLocation>
</comment>
<evidence type="ECO:0000313" key="9">
    <source>
        <dbReference type="Proteomes" id="UP000188246"/>
    </source>
</evidence>
<feature type="transmembrane region" description="Helical" evidence="7">
    <location>
        <begin position="76"/>
        <end position="102"/>
    </location>
</feature>
<evidence type="ECO:0000256" key="5">
    <source>
        <dbReference type="ARBA" id="ARBA00022989"/>
    </source>
</evidence>
<keyword evidence="6 7" id="KW-0472">Membrane</keyword>
<evidence type="ECO:0000313" key="8">
    <source>
        <dbReference type="EMBL" id="AQP54124.1"/>
    </source>
</evidence>
<keyword evidence="4 7" id="KW-0812">Transmembrane</keyword>
<dbReference type="AlphaFoldDB" id="A0A1Q2D6X3"/>
<dbReference type="PANTHER" id="PTHR30043">
    <property type="entry name" value="PHOSPHONATES TRANSPORT SYSTEM PERMEASE PROTEIN"/>
    <property type="match status" value="1"/>
</dbReference>
<feature type="transmembrane region" description="Helical" evidence="7">
    <location>
        <begin position="142"/>
        <end position="159"/>
    </location>
</feature>
<dbReference type="GO" id="GO:0015416">
    <property type="term" value="F:ABC-type phosphonate transporter activity"/>
    <property type="evidence" value="ECO:0007669"/>
    <property type="project" value="InterPro"/>
</dbReference>
<dbReference type="KEGG" id="vpi:BW732_07770"/>
<protein>
    <submittedName>
        <fullName evidence="8">Phosphonate ABC transporter, permease protein PhnE</fullName>
    </submittedName>
</protein>
<dbReference type="InterPro" id="IPR005769">
    <property type="entry name" value="PhnE/PtxC"/>
</dbReference>
<dbReference type="CDD" id="cd06261">
    <property type="entry name" value="TM_PBP2"/>
    <property type="match status" value="1"/>
</dbReference>
<dbReference type="Gene3D" id="1.10.3720.10">
    <property type="entry name" value="MetI-like"/>
    <property type="match status" value="1"/>
</dbReference>
<dbReference type="OrthoDB" id="8557224at2"/>
<dbReference type="GO" id="GO:0030313">
    <property type="term" value="C:cell envelope"/>
    <property type="evidence" value="ECO:0007669"/>
    <property type="project" value="UniProtKB-SubCell"/>
</dbReference>
<dbReference type="InterPro" id="IPR000515">
    <property type="entry name" value="MetI-like"/>
</dbReference>
<feature type="transmembrane region" description="Helical" evidence="7">
    <location>
        <begin position="215"/>
        <end position="233"/>
    </location>
</feature>
<name>A0A1Q2D6X3_9ENTE</name>
<evidence type="ECO:0000256" key="6">
    <source>
        <dbReference type="ARBA" id="ARBA00023136"/>
    </source>
</evidence>
<dbReference type="Proteomes" id="UP000188246">
    <property type="component" value="Chromosome"/>
</dbReference>
<keyword evidence="3 7" id="KW-0813">Transport</keyword>
<evidence type="ECO:0000256" key="7">
    <source>
        <dbReference type="RuleBase" id="RU363032"/>
    </source>
</evidence>
<dbReference type="PANTHER" id="PTHR30043:SF8">
    <property type="entry name" value="ABC TRANSPORTER, PERMEASE PROTEIN CC0363, PUTATIVE-RELATED"/>
    <property type="match status" value="1"/>
</dbReference>
<keyword evidence="9" id="KW-1185">Reference proteome</keyword>
<dbReference type="NCBIfam" id="TIGR01097">
    <property type="entry name" value="PhnE"/>
    <property type="match status" value="1"/>
</dbReference>